<dbReference type="InterPro" id="IPR050950">
    <property type="entry name" value="HTH-type_LysR_regulators"/>
</dbReference>
<dbReference type="PRINTS" id="PR00039">
    <property type="entry name" value="HTHLYSR"/>
</dbReference>
<dbReference type="SUPFAM" id="SSF46785">
    <property type="entry name" value="Winged helix' DNA-binding domain"/>
    <property type="match status" value="1"/>
</dbReference>
<dbReference type="Gene3D" id="1.10.10.10">
    <property type="entry name" value="Winged helix-like DNA-binding domain superfamily/Winged helix DNA-binding domain"/>
    <property type="match status" value="1"/>
</dbReference>
<dbReference type="Pfam" id="PF03466">
    <property type="entry name" value="LysR_substrate"/>
    <property type="match status" value="1"/>
</dbReference>
<evidence type="ECO:0000259" key="5">
    <source>
        <dbReference type="PROSITE" id="PS50931"/>
    </source>
</evidence>
<evidence type="ECO:0000256" key="3">
    <source>
        <dbReference type="ARBA" id="ARBA00023125"/>
    </source>
</evidence>
<dbReference type="AlphaFoldDB" id="A0AAJ5W7Z8"/>
<organism evidence="6 7">
    <name type="scientific">Candidatus Pedobacter colombiensis</name>
    <dbReference type="NCBI Taxonomy" id="3121371"/>
    <lineage>
        <taxon>Bacteria</taxon>
        <taxon>Pseudomonadati</taxon>
        <taxon>Bacteroidota</taxon>
        <taxon>Sphingobacteriia</taxon>
        <taxon>Sphingobacteriales</taxon>
        <taxon>Sphingobacteriaceae</taxon>
        <taxon>Pedobacter</taxon>
    </lineage>
</organism>
<dbReference type="InterPro" id="IPR036390">
    <property type="entry name" value="WH_DNA-bd_sf"/>
</dbReference>
<name>A0AAJ5W7Z8_9SPHI</name>
<evidence type="ECO:0000256" key="4">
    <source>
        <dbReference type="ARBA" id="ARBA00023163"/>
    </source>
</evidence>
<evidence type="ECO:0000256" key="1">
    <source>
        <dbReference type="ARBA" id="ARBA00009437"/>
    </source>
</evidence>
<dbReference type="EMBL" id="CP119313">
    <property type="protein sequence ID" value="WEK18853.1"/>
    <property type="molecule type" value="Genomic_DNA"/>
</dbReference>
<dbReference type="Proteomes" id="UP001214530">
    <property type="component" value="Chromosome"/>
</dbReference>
<reference evidence="6" key="1">
    <citation type="submission" date="2023-03" db="EMBL/GenBank/DDBJ databases">
        <title>Andean soil-derived lignocellulolytic bacterial consortium as a source of novel taxa and putative plastic-active enzymes.</title>
        <authorList>
            <person name="Diaz-Garcia L."/>
            <person name="Chuvochina M."/>
            <person name="Feuerriegel G."/>
            <person name="Bunk B."/>
            <person name="Sproer C."/>
            <person name="Streit W.R."/>
            <person name="Rodriguez L.M."/>
            <person name="Overmann J."/>
            <person name="Jimenez D.J."/>
        </authorList>
    </citation>
    <scope>NUCLEOTIDE SEQUENCE</scope>
    <source>
        <strain evidence="6">MAG 3858</strain>
    </source>
</reference>
<dbReference type="CDD" id="cd05466">
    <property type="entry name" value="PBP2_LTTR_substrate"/>
    <property type="match status" value="1"/>
</dbReference>
<dbReference type="InterPro" id="IPR036388">
    <property type="entry name" value="WH-like_DNA-bd_sf"/>
</dbReference>
<dbReference type="InterPro" id="IPR005119">
    <property type="entry name" value="LysR_subst-bd"/>
</dbReference>
<keyword evidence="3" id="KW-0238">DNA-binding</keyword>
<sequence>MEIRQINYFIKAAEMLHFTEAAAACFVTQSTLSQQIKQLEDELGMMLFDRIGKHVHLTEAGGVFLNHARQIVLDVKKSKQAIFELNNLVIGELRIGVTSAFSSVLLPALAPFSAKYPGIKIVVEYGTAMELEHKLKQAELDVLLAFHDQTDSDDASLEMEHLFSSRIMMVVSKHHPLAGLKKISLANLAKIELCLPSKGFSSRDLLDELFHKARLSPLIKIEINNIHSLLSLVDDGSWATILNEKALITWENLIAIPISGKEYYKQAFILWQKGGYRKKSATLFIQELIETLQLRKT</sequence>
<feature type="domain" description="HTH lysR-type" evidence="5">
    <location>
        <begin position="1"/>
        <end position="58"/>
    </location>
</feature>
<dbReference type="FunFam" id="1.10.10.10:FF:000001">
    <property type="entry name" value="LysR family transcriptional regulator"/>
    <property type="match status" value="1"/>
</dbReference>
<keyword evidence="4" id="KW-0804">Transcription</keyword>
<dbReference type="Gene3D" id="3.40.190.290">
    <property type="match status" value="1"/>
</dbReference>
<keyword evidence="2" id="KW-0805">Transcription regulation</keyword>
<comment type="similarity">
    <text evidence="1">Belongs to the LysR transcriptional regulatory family.</text>
</comment>
<dbReference type="Pfam" id="PF00126">
    <property type="entry name" value="HTH_1"/>
    <property type="match status" value="1"/>
</dbReference>
<evidence type="ECO:0000256" key="2">
    <source>
        <dbReference type="ARBA" id="ARBA00023015"/>
    </source>
</evidence>
<proteinExistence type="inferred from homology"/>
<gene>
    <name evidence="6" type="ORF">P0Y49_18925</name>
</gene>
<dbReference type="PANTHER" id="PTHR30419">
    <property type="entry name" value="HTH-TYPE TRANSCRIPTIONAL REGULATOR YBHD"/>
    <property type="match status" value="1"/>
</dbReference>
<evidence type="ECO:0000313" key="6">
    <source>
        <dbReference type="EMBL" id="WEK18853.1"/>
    </source>
</evidence>
<dbReference type="GO" id="GO:0005829">
    <property type="term" value="C:cytosol"/>
    <property type="evidence" value="ECO:0007669"/>
    <property type="project" value="TreeGrafter"/>
</dbReference>
<dbReference type="InterPro" id="IPR000847">
    <property type="entry name" value="LysR_HTH_N"/>
</dbReference>
<dbReference type="PROSITE" id="PS50931">
    <property type="entry name" value="HTH_LYSR"/>
    <property type="match status" value="1"/>
</dbReference>
<evidence type="ECO:0000313" key="7">
    <source>
        <dbReference type="Proteomes" id="UP001214530"/>
    </source>
</evidence>
<dbReference type="SUPFAM" id="SSF53850">
    <property type="entry name" value="Periplasmic binding protein-like II"/>
    <property type="match status" value="1"/>
</dbReference>
<protein>
    <submittedName>
        <fullName evidence="6">LysR substrate-binding domain-containing protein</fullName>
    </submittedName>
</protein>
<dbReference type="GO" id="GO:0003700">
    <property type="term" value="F:DNA-binding transcription factor activity"/>
    <property type="evidence" value="ECO:0007669"/>
    <property type="project" value="InterPro"/>
</dbReference>
<dbReference type="GO" id="GO:0003677">
    <property type="term" value="F:DNA binding"/>
    <property type="evidence" value="ECO:0007669"/>
    <property type="project" value="UniProtKB-KW"/>
</dbReference>
<accession>A0AAJ5W7Z8</accession>